<gene>
    <name evidence="2" type="ORF">OH76DRAFT_1487994</name>
</gene>
<feature type="region of interest" description="Disordered" evidence="1">
    <location>
        <begin position="68"/>
        <end position="174"/>
    </location>
</feature>
<protein>
    <submittedName>
        <fullName evidence="2">Uncharacterized protein</fullName>
    </submittedName>
</protein>
<feature type="compositionally biased region" description="Basic residues" evidence="1">
    <location>
        <begin position="147"/>
        <end position="159"/>
    </location>
</feature>
<accession>A0A371CSN5</accession>
<feature type="compositionally biased region" description="Polar residues" evidence="1">
    <location>
        <begin position="86"/>
        <end position="110"/>
    </location>
</feature>
<reference evidence="2 3" key="1">
    <citation type="journal article" date="2018" name="Biotechnol. Biofuels">
        <title>Integrative visual omics of the white-rot fungus Polyporus brumalis exposes the biotechnological potential of its oxidative enzymes for delignifying raw plant biomass.</title>
        <authorList>
            <person name="Miyauchi S."/>
            <person name="Rancon A."/>
            <person name="Drula E."/>
            <person name="Hage H."/>
            <person name="Chaduli D."/>
            <person name="Favel A."/>
            <person name="Grisel S."/>
            <person name="Henrissat B."/>
            <person name="Herpoel-Gimbert I."/>
            <person name="Ruiz-Duenas F.J."/>
            <person name="Chevret D."/>
            <person name="Hainaut M."/>
            <person name="Lin J."/>
            <person name="Wang M."/>
            <person name="Pangilinan J."/>
            <person name="Lipzen A."/>
            <person name="Lesage-Meessen L."/>
            <person name="Navarro D."/>
            <person name="Riley R."/>
            <person name="Grigoriev I.V."/>
            <person name="Zhou S."/>
            <person name="Raouche S."/>
            <person name="Rosso M.N."/>
        </authorList>
    </citation>
    <scope>NUCLEOTIDE SEQUENCE [LARGE SCALE GENOMIC DNA]</scope>
    <source>
        <strain evidence="2 3">BRFM 1820</strain>
    </source>
</reference>
<sequence length="174" mass="19079">MACAKLRATHLKLGQRVLFWLKTRGPLLAEPVDEGRKTENDGKLEGGGDEVHIKVESDEETLRQRLLASPFRSSAATAQPPKSRMVTAQPTKSRMVTAQPTKSRVATAPSTKPRKVTARMSCSPRDPPPPHDLLLGLGRMSTSNGPPRKRVKVSKRTRKQSPEAGPSRQADRSD</sequence>
<dbReference type="Proteomes" id="UP000256964">
    <property type="component" value="Unassembled WGS sequence"/>
</dbReference>
<evidence type="ECO:0000313" key="2">
    <source>
        <dbReference type="EMBL" id="RDX43303.1"/>
    </source>
</evidence>
<organism evidence="2 3">
    <name type="scientific">Lentinus brumalis</name>
    <dbReference type="NCBI Taxonomy" id="2498619"/>
    <lineage>
        <taxon>Eukaryota</taxon>
        <taxon>Fungi</taxon>
        <taxon>Dikarya</taxon>
        <taxon>Basidiomycota</taxon>
        <taxon>Agaricomycotina</taxon>
        <taxon>Agaricomycetes</taxon>
        <taxon>Polyporales</taxon>
        <taxon>Polyporaceae</taxon>
        <taxon>Lentinus</taxon>
    </lineage>
</organism>
<dbReference type="EMBL" id="KZ857467">
    <property type="protein sequence ID" value="RDX43303.1"/>
    <property type="molecule type" value="Genomic_DNA"/>
</dbReference>
<keyword evidence="3" id="KW-1185">Reference proteome</keyword>
<evidence type="ECO:0000256" key="1">
    <source>
        <dbReference type="SAM" id="MobiDB-lite"/>
    </source>
</evidence>
<dbReference type="AlphaFoldDB" id="A0A371CSN5"/>
<evidence type="ECO:0000313" key="3">
    <source>
        <dbReference type="Proteomes" id="UP000256964"/>
    </source>
</evidence>
<proteinExistence type="predicted"/>
<name>A0A371CSN5_9APHY</name>